<dbReference type="AlphaFoldDB" id="A0A833QIW4"/>
<dbReference type="Gene3D" id="3.30.730.10">
    <property type="entry name" value="AP2/ERF domain"/>
    <property type="match status" value="1"/>
</dbReference>
<keyword evidence="4" id="KW-0238">DNA-binding</keyword>
<feature type="compositionally biased region" description="Basic and acidic residues" evidence="9">
    <location>
        <begin position="264"/>
        <end position="275"/>
    </location>
</feature>
<evidence type="ECO:0000256" key="5">
    <source>
        <dbReference type="ARBA" id="ARBA00023159"/>
    </source>
</evidence>
<dbReference type="InterPro" id="IPR001471">
    <property type="entry name" value="AP2/ERF_dom"/>
</dbReference>
<evidence type="ECO:0000256" key="8">
    <source>
        <dbReference type="ARBA" id="ARBA00024343"/>
    </source>
</evidence>
<dbReference type="PRINTS" id="PR00367">
    <property type="entry name" value="ETHRSPELEMNT"/>
</dbReference>
<evidence type="ECO:0000313" key="11">
    <source>
        <dbReference type="EMBL" id="KAF3322357.1"/>
    </source>
</evidence>
<dbReference type="PROSITE" id="PS51032">
    <property type="entry name" value="AP2_ERF"/>
    <property type="match status" value="1"/>
</dbReference>
<keyword evidence="2" id="KW-0936">Ethylene signaling pathway</keyword>
<dbReference type="FunFam" id="3.30.730.10:FF:000001">
    <property type="entry name" value="Ethylene-responsive transcription factor 2"/>
    <property type="match status" value="1"/>
</dbReference>
<evidence type="ECO:0000256" key="1">
    <source>
        <dbReference type="ARBA" id="ARBA00004123"/>
    </source>
</evidence>
<dbReference type="OrthoDB" id="771648at2759"/>
<dbReference type="InterPro" id="IPR016177">
    <property type="entry name" value="DNA-bd_dom_sf"/>
</dbReference>
<dbReference type="EMBL" id="SWLB01000025">
    <property type="protein sequence ID" value="KAF3322357.1"/>
    <property type="molecule type" value="Genomic_DNA"/>
</dbReference>
<protein>
    <submittedName>
        <fullName evidence="11">Ethylene-responsive transcription factor ERF054-like protein</fullName>
    </submittedName>
</protein>
<keyword evidence="7" id="KW-0539">Nucleus</keyword>
<sequence length="422" mass="46302">MEGPRRNSPEGSDWRRAKGKGMKMTDLQLHPAHRPLKMVKSPERHHQSSSTSSSHPISSIINPISSTAGSQASSPSPQTSHPIFPFSYDTSHTNQPFLVQPGTYPPQPVQHQQIISFAPNQPYPATDGPLYPPNFFMGEGPAASVAAQHQILNYWNEALNLSPRGQVSRLAGLDKRGLYYPPLFQGPHMLPAIPTPTKLYRGVRQRHWGKWVAEIRMPKNRTRLWLGTFDTAEDAAMAYDREAYKLRGENARLNFPDLFLKKGKDTGASSGRREATSCSSSSAPPTPSKEHQTQFIAQAQAQPEPPMQAQYEMQQEYEPPIAPVGLNTGATGSAQPSQEMVWGEAEEAWFSAWGPNSYVWDDIDGANNLLLQSRLENEASQEHPGPLAEAGTGGTEDISGADSSSGGGGQSFYPPPMFMWGD</sequence>
<evidence type="ECO:0000256" key="6">
    <source>
        <dbReference type="ARBA" id="ARBA00023163"/>
    </source>
</evidence>
<dbReference type="PANTHER" id="PTHR31657">
    <property type="entry name" value="ETHYLENE-RESPONSIVE TRANSCRIPTION FACTOR ERF061"/>
    <property type="match status" value="1"/>
</dbReference>
<evidence type="ECO:0000313" key="12">
    <source>
        <dbReference type="Proteomes" id="UP000623129"/>
    </source>
</evidence>
<gene>
    <name evidence="11" type="ORF">FCM35_KLT13498</name>
</gene>
<feature type="compositionally biased region" description="Low complexity" evidence="9">
    <location>
        <begin position="48"/>
        <end position="80"/>
    </location>
</feature>
<evidence type="ECO:0000256" key="2">
    <source>
        <dbReference type="ARBA" id="ARBA00022745"/>
    </source>
</evidence>
<dbReference type="Pfam" id="PF00847">
    <property type="entry name" value="AP2"/>
    <property type="match status" value="1"/>
</dbReference>
<dbReference type="GO" id="GO:0000976">
    <property type="term" value="F:transcription cis-regulatory region binding"/>
    <property type="evidence" value="ECO:0007669"/>
    <property type="project" value="UniProtKB-ARBA"/>
</dbReference>
<feature type="domain" description="AP2/ERF" evidence="10">
    <location>
        <begin position="199"/>
        <end position="256"/>
    </location>
</feature>
<feature type="region of interest" description="Disordered" evidence="9">
    <location>
        <begin position="1"/>
        <end position="87"/>
    </location>
</feature>
<keyword evidence="6" id="KW-0804">Transcription</keyword>
<feature type="compositionally biased region" description="Pro residues" evidence="9">
    <location>
        <begin position="413"/>
        <end position="422"/>
    </location>
</feature>
<evidence type="ECO:0000256" key="7">
    <source>
        <dbReference type="ARBA" id="ARBA00023242"/>
    </source>
</evidence>
<dbReference type="InterPro" id="IPR036955">
    <property type="entry name" value="AP2/ERF_dom_sf"/>
</dbReference>
<accession>A0A833QIW4</accession>
<dbReference type="InterPro" id="IPR051758">
    <property type="entry name" value="ERF/AP2-like"/>
</dbReference>
<comment type="similarity">
    <text evidence="8">Belongs to the AP2/ERF transcription factor family. ERF subfamily.</text>
</comment>
<feature type="compositionally biased region" description="Polar residues" evidence="9">
    <location>
        <begin position="328"/>
        <end position="338"/>
    </location>
</feature>
<feature type="region of interest" description="Disordered" evidence="9">
    <location>
        <begin position="376"/>
        <end position="422"/>
    </location>
</feature>
<keyword evidence="3" id="KW-0805">Transcription regulation</keyword>
<comment type="subcellular location">
    <subcellularLocation>
        <location evidence="1">Nucleus</location>
    </subcellularLocation>
</comment>
<dbReference type="SUPFAM" id="SSF54171">
    <property type="entry name" value="DNA-binding domain"/>
    <property type="match status" value="1"/>
</dbReference>
<feature type="region of interest" description="Disordered" evidence="9">
    <location>
        <begin position="321"/>
        <end position="340"/>
    </location>
</feature>
<evidence type="ECO:0000259" key="10">
    <source>
        <dbReference type="PROSITE" id="PS51032"/>
    </source>
</evidence>
<proteinExistence type="inferred from homology"/>
<dbReference type="PANTHER" id="PTHR31657:SF19">
    <property type="entry name" value="ETHYLENE-RESPONSIVE TRANSCRIPTION FACTOR ERF053"/>
    <property type="match status" value="1"/>
</dbReference>
<reference evidence="11" key="1">
    <citation type="submission" date="2020-01" db="EMBL/GenBank/DDBJ databases">
        <title>Genome sequence of Kobresia littledalei, the first chromosome-level genome in the family Cyperaceae.</title>
        <authorList>
            <person name="Qu G."/>
        </authorList>
    </citation>
    <scope>NUCLEOTIDE SEQUENCE</scope>
    <source>
        <strain evidence="11">C.B.Clarke</strain>
        <tissue evidence="11">Leaf</tissue>
    </source>
</reference>
<evidence type="ECO:0000256" key="3">
    <source>
        <dbReference type="ARBA" id="ARBA00023015"/>
    </source>
</evidence>
<dbReference type="GO" id="GO:0009873">
    <property type="term" value="P:ethylene-activated signaling pathway"/>
    <property type="evidence" value="ECO:0007669"/>
    <property type="project" value="UniProtKB-KW"/>
</dbReference>
<comment type="caution">
    <text evidence="11">The sequence shown here is derived from an EMBL/GenBank/DDBJ whole genome shotgun (WGS) entry which is preliminary data.</text>
</comment>
<dbReference type="SMART" id="SM00380">
    <property type="entry name" value="AP2"/>
    <property type="match status" value="1"/>
</dbReference>
<dbReference type="GO" id="GO:0003700">
    <property type="term" value="F:DNA-binding transcription factor activity"/>
    <property type="evidence" value="ECO:0007669"/>
    <property type="project" value="InterPro"/>
</dbReference>
<evidence type="ECO:0000256" key="4">
    <source>
        <dbReference type="ARBA" id="ARBA00023125"/>
    </source>
</evidence>
<keyword evidence="5" id="KW-0010">Activator</keyword>
<dbReference type="Proteomes" id="UP000623129">
    <property type="component" value="Unassembled WGS sequence"/>
</dbReference>
<name>A0A833QIW4_9POAL</name>
<feature type="region of interest" description="Disordered" evidence="9">
    <location>
        <begin position="264"/>
        <end position="294"/>
    </location>
</feature>
<dbReference type="CDD" id="cd00018">
    <property type="entry name" value="AP2"/>
    <property type="match status" value="1"/>
</dbReference>
<organism evidence="11 12">
    <name type="scientific">Carex littledalei</name>
    <dbReference type="NCBI Taxonomy" id="544730"/>
    <lineage>
        <taxon>Eukaryota</taxon>
        <taxon>Viridiplantae</taxon>
        <taxon>Streptophyta</taxon>
        <taxon>Embryophyta</taxon>
        <taxon>Tracheophyta</taxon>
        <taxon>Spermatophyta</taxon>
        <taxon>Magnoliopsida</taxon>
        <taxon>Liliopsida</taxon>
        <taxon>Poales</taxon>
        <taxon>Cyperaceae</taxon>
        <taxon>Cyperoideae</taxon>
        <taxon>Cariceae</taxon>
        <taxon>Carex</taxon>
        <taxon>Carex subgen. Euthyceras</taxon>
    </lineage>
</organism>
<feature type="compositionally biased region" description="Basic and acidic residues" evidence="9">
    <location>
        <begin position="1"/>
        <end position="16"/>
    </location>
</feature>
<evidence type="ECO:0000256" key="9">
    <source>
        <dbReference type="SAM" id="MobiDB-lite"/>
    </source>
</evidence>
<keyword evidence="12" id="KW-1185">Reference proteome</keyword>
<dbReference type="GO" id="GO:0005634">
    <property type="term" value="C:nucleus"/>
    <property type="evidence" value="ECO:0007669"/>
    <property type="project" value="UniProtKB-SubCell"/>
</dbReference>